<evidence type="ECO:0000313" key="1">
    <source>
        <dbReference type="EMBL" id="SDP75882.1"/>
    </source>
</evidence>
<proteinExistence type="predicted"/>
<protein>
    <submittedName>
        <fullName evidence="1">Uncharacterized protein</fullName>
    </submittedName>
</protein>
<accession>A0A1H0VBH2</accession>
<dbReference type="OrthoDB" id="5422953at2"/>
<dbReference type="STRING" id="91360.SAMN05660330_03980"/>
<reference evidence="1 2" key="1">
    <citation type="submission" date="2016-10" db="EMBL/GenBank/DDBJ databases">
        <authorList>
            <person name="de Groot N.N."/>
        </authorList>
    </citation>
    <scope>NUCLEOTIDE SEQUENCE [LARGE SCALE GENOMIC DNA]</scope>
    <source>
        <strain evidence="1 2">DSM 12130</strain>
    </source>
</reference>
<evidence type="ECO:0000313" key="2">
    <source>
        <dbReference type="Proteomes" id="UP000199073"/>
    </source>
</evidence>
<organism evidence="1 2">
    <name type="scientific">Desulforhopalus singaporensis</name>
    <dbReference type="NCBI Taxonomy" id="91360"/>
    <lineage>
        <taxon>Bacteria</taxon>
        <taxon>Pseudomonadati</taxon>
        <taxon>Thermodesulfobacteriota</taxon>
        <taxon>Desulfobulbia</taxon>
        <taxon>Desulfobulbales</taxon>
        <taxon>Desulfocapsaceae</taxon>
        <taxon>Desulforhopalus</taxon>
    </lineage>
</organism>
<dbReference type="EMBL" id="FNJI01000045">
    <property type="protein sequence ID" value="SDP75882.1"/>
    <property type="molecule type" value="Genomic_DNA"/>
</dbReference>
<keyword evidence="2" id="KW-1185">Reference proteome</keyword>
<gene>
    <name evidence="1" type="ORF">SAMN05660330_03980</name>
</gene>
<dbReference type="AlphaFoldDB" id="A0A1H0VBH2"/>
<dbReference type="RefSeq" id="WP_092225874.1">
    <property type="nucleotide sequence ID" value="NZ_FNJI01000045.1"/>
</dbReference>
<name>A0A1H0VBH2_9BACT</name>
<sequence length="243" mass="27215">MSNSYPLDSIQSLLSELAITWWEESPGNDIQRGDLVSAFIPHVDQFPFGVKPSGRPIADSHNMGVLDVQAMRVGAPIGRRSNLPVAAMTLHKGEWWSAYRAKIRPCIVIAEPGDEVLKKLRKDMPRNSTAPTLLVAPYYGVDKDGSRAGYNPRFVDAVRHAEFKQFMVDSLPNSGKGPKESILRFDQIQPIGFSNQACEKVGYRLSDGALGIIDDWIQWYLWDDLPSESWILELHSYIKATIS</sequence>
<dbReference type="Proteomes" id="UP000199073">
    <property type="component" value="Unassembled WGS sequence"/>
</dbReference>